<evidence type="ECO:0000313" key="1">
    <source>
        <dbReference type="EMBL" id="CAH3138105.1"/>
    </source>
</evidence>
<accession>A0ABN8PAD1</accession>
<evidence type="ECO:0000313" key="2">
    <source>
        <dbReference type="Proteomes" id="UP001159405"/>
    </source>
</evidence>
<dbReference type="Proteomes" id="UP001159405">
    <property type="component" value="Unassembled WGS sequence"/>
</dbReference>
<reference evidence="1 2" key="1">
    <citation type="submission" date="2022-05" db="EMBL/GenBank/DDBJ databases">
        <authorList>
            <consortium name="Genoscope - CEA"/>
            <person name="William W."/>
        </authorList>
    </citation>
    <scope>NUCLEOTIDE SEQUENCE [LARGE SCALE GENOMIC DNA]</scope>
</reference>
<keyword evidence="2" id="KW-1185">Reference proteome</keyword>
<gene>
    <name evidence="1" type="ORF">PLOB_00039973</name>
</gene>
<organism evidence="1 2">
    <name type="scientific">Porites lobata</name>
    <dbReference type="NCBI Taxonomy" id="104759"/>
    <lineage>
        <taxon>Eukaryota</taxon>
        <taxon>Metazoa</taxon>
        <taxon>Cnidaria</taxon>
        <taxon>Anthozoa</taxon>
        <taxon>Hexacorallia</taxon>
        <taxon>Scleractinia</taxon>
        <taxon>Fungiina</taxon>
        <taxon>Poritidae</taxon>
        <taxon>Porites</taxon>
    </lineage>
</organism>
<feature type="non-terminal residue" evidence="1">
    <location>
        <position position="98"/>
    </location>
</feature>
<name>A0ABN8PAD1_9CNID</name>
<sequence length="98" mass="11565">MKTSRQVGSLPSRVTLMSLTKKEREEIAEERSQQGKILEEDQENAKDIRLEAMEKLSKKYERGRKRCDEAEKRHDSMMQMFVYQNQLMLSIISKLADK</sequence>
<dbReference type="EMBL" id="CALNXK010000060">
    <property type="protein sequence ID" value="CAH3138105.1"/>
    <property type="molecule type" value="Genomic_DNA"/>
</dbReference>
<proteinExistence type="predicted"/>
<comment type="caution">
    <text evidence="1">The sequence shown here is derived from an EMBL/GenBank/DDBJ whole genome shotgun (WGS) entry which is preliminary data.</text>
</comment>
<protein>
    <submittedName>
        <fullName evidence="1">Uncharacterized protein</fullName>
    </submittedName>
</protein>